<evidence type="ECO:0000313" key="1">
    <source>
        <dbReference type="EMBL" id="EXB25439.1"/>
    </source>
</evidence>
<proteinExistence type="predicted"/>
<keyword evidence="2" id="KW-1185">Reference proteome</keyword>
<dbReference type="Proteomes" id="UP000030645">
    <property type="component" value="Unassembled WGS sequence"/>
</dbReference>
<accession>W9QC85</accession>
<dbReference type="AlphaFoldDB" id="W9QC85"/>
<dbReference type="EMBL" id="KE343362">
    <property type="protein sequence ID" value="EXB25439.1"/>
    <property type="molecule type" value="Genomic_DNA"/>
</dbReference>
<name>W9QC85_9ROSA</name>
<protein>
    <submittedName>
        <fullName evidence="1">Uncharacterized protein</fullName>
    </submittedName>
</protein>
<organism evidence="1 2">
    <name type="scientific">Morus notabilis</name>
    <dbReference type="NCBI Taxonomy" id="981085"/>
    <lineage>
        <taxon>Eukaryota</taxon>
        <taxon>Viridiplantae</taxon>
        <taxon>Streptophyta</taxon>
        <taxon>Embryophyta</taxon>
        <taxon>Tracheophyta</taxon>
        <taxon>Spermatophyta</taxon>
        <taxon>Magnoliopsida</taxon>
        <taxon>eudicotyledons</taxon>
        <taxon>Gunneridae</taxon>
        <taxon>Pentapetalae</taxon>
        <taxon>rosids</taxon>
        <taxon>fabids</taxon>
        <taxon>Rosales</taxon>
        <taxon>Moraceae</taxon>
        <taxon>Moreae</taxon>
        <taxon>Morus</taxon>
    </lineage>
</organism>
<gene>
    <name evidence="1" type="ORF">L484_005894</name>
</gene>
<evidence type="ECO:0000313" key="2">
    <source>
        <dbReference type="Proteomes" id="UP000030645"/>
    </source>
</evidence>
<reference evidence="2" key="1">
    <citation type="submission" date="2013-01" db="EMBL/GenBank/DDBJ databases">
        <title>Draft Genome Sequence of a Mulberry Tree, Morus notabilis C.K. Schneid.</title>
        <authorList>
            <person name="He N."/>
            <person name="Zhao S."/>
        </authorList>
    </citation>
    <scope>NUCLEOTIDE SEQUENCE</scope>
</reference>
<sequence>MITQHANAIWTSTGVSNFRKKLTIGKMHTILSKTFLVWQILEMQEGPHRQWAEPSELCRAGP</sequence>